<evidence type="ECO:0008006" key="4">
    <source>
        <dbReference type="Google" id="ProtNLM"/>
    </source>
</evidence>
<keyword evidence="1" id="KW-0732">Signal</keyword>
<gene>
    <name evidence="2" type="ORF">MNODULE_09645</name>
</gene>
<dbReference type="Proteomes" id="UP000534783">
    <property type="component" value="Unassembled WGS sequence"/>
</dbReference>
<feature type="chain" id="PRO_5031213719" description="Lipoprotein" evidence="1">
    <location>
        <begin position="23"/>
        <end position="194"/>
    </location>
</feature>
<evidence type="ECO:0000313" key="2">
    <source>
        <dbReference type="EMBL" id="NKE71000.1"/>
    </source>
</evidence>
<comment type="caution">
    <text evidence="2">The sequence shown here is derived from an EMBL/GenBank/DDBJ whole genome shotgun (WGS) entry which is preliminary data.</text>
</comment>
<evidence type="ECO:0000313" key="3">
    <source>
        <dbReference type="Proteomes" id="UP000534783"/>
    </source>
</evidence>
<dbReference type="RefSeq" id="WP_168059344.1">
    <property type="nucleotide sequence ID" value="NZ_VTOW01000002.1"/>
</dbReference>
<feature type="signal peptide" evidence="1">
    <location>
        <begin position="1"/>
        <end position="22"/>
    </location>
</feature>
<organism evidence="2 3">
    <name type="scientific">Candidatus Manganitrophus noduliformans</name>
    <dbReference type="NCBI Taxonomy" id="2606439"/>
    <lineage>
        <taxon>Bacteria</taxon>
        <taxon>Pseudomonadati</taxon>
        <taxon>Nitrospirota</taxon>
        <taxon>Nitrospiria</taxon>
        <taxon>Candidatus Troglogloeales</taxon>
        <taxon>Candidatus Manganitrophaceae</taxon>
        <taxon>Candidatus Manganitrophus</taxon>
    </lineage>
</organism>
<evidence type="ECO:0000256" key="1">
    <source>
        <dbReference type="SAM" id="SignalP"/>
    </source>
</evidence>
<protein>
    <recommendedName>
        <fullName evidence="4">Lipoprotein</fullName>
    </recommendedName>
</protein>
<accession>A0A7X6DPJ1</accession>
<name>A0A7X6DPJ1_9BACT</name>
<dbReference type="InterPro" id="IPR036554">
    <property type="entry name" value="GHMP_kinase_C_sf"/>
</dbReference>
<keyword evidence="3" id="KW-1185">Reference proteome</keyword>
<sequence length="194" mass="21296">MKFFIFLLFLLGACAPLSPVLSPLDPPPAAEGPEIIQVIVKPVVTSGIKSEDEQKWGVDLSAYYTAFEVQIINKTNEEVIFEPTRARLVNESGQVTQALDEKGTIRYYMNGGGDTVATLLPKSKAIIEEETKRIVQAGIKKSTIAPGGQKEGLIFFKKVSPEHCKEIALELDVDVSETGERKEFSFPFSCANKS</sequence>
<reference evidence="2 3" key="1">
    <citation type="journal article" date="2020" name="Nature">
        <title>Bacterial chemolithoautotrophy via manganese oxidation.</title>
        <authorList>
            <person name="Yu H."/>
            <person name="Leadbetter J.R."/>
        </authorList>
    </citation>
    <scope>NUCLEOTIDE SEQUENCE [LARGE SCALE GENOMIC DNA]</scope>
    <source>
        <strain evidence="2 3">Mn-1</strain>
    </source>
</reference>
<dbReference type="SUPFAM" id="SSF55060">
    <property type="entry name" value="GHMP Kinase, C-terminal domain"/>
    <property type="match status" value="1"/>
</dbReference>
<dbReference type="AlphaFoldDB" id="A0A7X6DPJ1"/>
<dbReference type="EMBL" id="VTOW01000002">
    <property type="protein sequence ID" value="NKE71000.1"/>
    <property type="molecule type" value="Genomic_DNA"/>
</dbReference>
<proteinExistence type="predicted"/>